<keyword evidence="4" id="KW-0677">Repeat</keyword>
<keyword evidence="7" id="KW-1208">Phospholipid metabolism</keyword>
<evidence type="ECO:0000259" key="8">
    <source>
        <dbReference type="PROSITE" id="PS50035"/>
    </source>
</evidence>
<sequence>MISGLSMHSSAHYRQLLARLPQIAVVADQFEVLYSAEDFKRRILALIASATRRIYLVALYLQDDDAGREILSALYAAKQRNPALDIKLCVDFHRAQRGLIGKGKQGGNHLMYQEMAASHQHQIEIYGVPVKGRELLGVLHLKGFIFDDVVLYSGASLNDIYLHQQERYRFDRYHQITSPELARSMVNYVDDLFVKSDAVQRLDHHDIPSAKQLKGPIRRFKQSLRQSQYRFSAMPVNTQEVAVTPMVGLGKRNNQLNLMIRNLVRSTEREIFICTPYFNPPKELSKDIEDLLQRGCKVTIVVGDKTANDFFIPPEEKFSTIGGLPYLYETNLRKFAEHNQRHIDDGRLNLMLWCCERNSYHLKGIFVDDEWALLTGNNLNPRAWTLDLENGLLVHDRRHLLRPQFNAERENILANTKRISHFDQVEQIQDYPEQVRKLLGRIHRVKAHLLLKRII</sequence>
<evidence type="ECO:0000256" key="1">
    <source>
        <dbReference type="ARBA" id="ARBA00010682"/>
    </source>
</evidence>
<dbReference type="EMBL" id="NQMM01000059">
    <property type="protein sequence ID" value="PKQ72590.1"/>
    <property type="molecule type" value="Genomic_DNA"/>
</dbReference>
<dbReference type="InterPro" id="IPR025202">
    <property type="entry name" value="PLD-like_dom"/>
</dbReference>
<keyword evidence="10" id="KW-1185">Reference proteome</keyword>
<organism evidence="9 10">
    <name type="scientific">Aeromonas sobria</name>
    <dbReference type="NCBI Taxonomy" id="646"/>
    <lineage>
        <taxon>Bacteria</taxon>
        <taxon>Pseudomonadati</taxon>
        <taxon>Pseudomonadota</taxon>
        <taxon>Gammaproteobacteria</taxon>
        <taxon>Aeromonadales</taxon>
        <taxon>Aeromonadaceae</taxon>
        <taxon>Aeromonas</taxon>
    </lineage>
</organism>
<name>A0A2N3INH3_AERSO</name>
<dbReference type="GO" id="GO:0005829">
    <property type="term" value="C:cytosol"/>
    <property type="evidence" value="ECO:0007669"/>
    <property type="project" value="TreeGrafter"/>
</dbReference>
<reference evidence="9 10" key="1">
    <citation type="journal article" date="2017" name="Front. Microbiol.">
        <title>Strong Genomic and Phenotypic Heterogeneity in the Aeromonas sobria Species Complex.</title>
        <authorList>
            <person name="Gauthier J."/>
            <person name="Vincent A.T."/>
            <person name="Charette S.J."/>
            <person name="Derome N."/>
        </authorList>
    </citation>
    <scope>NUCLEOTIDE SEQUENCE [LARGE SCALE GENOMIC DNA]</scope>
    <source>
        <strain evidence="9 10">TM18</strain>
    </source>
</reference>
<evidence type="ECO:0000256" key="2">
    <source>
        <dbReference type="ARBA" id="ARBA00022516"/>
    </source>
</evidence>
<evidence type="ECO:0000256" key="7">
    <source>
        <dbReference type="ARBA" id="ARBA00023264"/>
    </source>
</evidence>
<dbReference type="InterPro" id="IPR016270">
    <property type="entry name" value="PGS1"/>
</dbReference>
<dbReference type="SUPFAM" id="SSF56024">
    <property type="entry name" value="Phospholipase D/nuclease"/>
    <property type="match status" value="2"/>
</dbReference>
<dbReference type="PANTHER" id="PTHR12586:SF1">
    <property type="entry name" value="CDP-DIACYLGLYCEROL--GLYCEROL-3-PHOSPHATE 3-PHOSPHATIDYLTRANSFERASE, MITOCHONDRIAL"/>
    <property type="match status" value="1"/>
</dbReference>
<dbReference type="SMART" id="SM00155">
    <property type="entry name" value="PLDc"/>
    <property type="match status" value="2"/>
</dbReference>
<dbReference type="NCBIfam" id="NF006946">
    <property type="entry name" value="PRK09428.1"/>
    <property type="match status" value="1"/>
</dbReference>
<dbReference type="EC" id="2.7.8.8" evidence="9"/>
<dbReference type="Gene3D" id="3.30.870.10">
    <property type="entry name" value="Endonuclease Chain A"/>
    <property type="match status" value="2"/>
</dbReference>
<dbReference type="Proteomes" id="UP000233467">
    <property type="component" value="Unassembled WGS sequence"/>
</dbReference>
<evidence type="ECO:0000313" key="10">
    <source>
        <dbReference type="Proteomes" id="UP000233467"/>
    </source>
</evidence>
<dbReference type="PROSITE" id="PS50035">
    <property type="entry name" value="PLD"/>
    <property type="match status" value="1"/>
</dbReference>
<accession>A0A2N3INH3</accession>
<dbReference type="PIRSF" id="PIRSF000850">
    <property type="entry name" value="Phospholipase_D_PSS"/>
    <property type="match status" value="1"/>
</dbReference>
<protein>
    <submittedName>
        <fullName evidence="9">Phosphatidylserine synthase</fullName>
        <ecNumber evidence="9">2.7.8.8</ecNumber>
    </submittedName>
</protein>
<dbReference type="CDD" id="cd09134">
    <property type="entry name" value="PLDc_PSS_G_neg_1"/>
    <property type="match status" value="1"/>
</dbReference>
<evidence type="ECO:0000256" key="4">
    <source>
        <dbReference type="ARBA" id="ARBA00022737"/>
    </source>
</evidence>
<evidence type="ECO:0000256" key="6">
    <source>
        <dbReference type="ARBA" id="ARBA00023209"/>
    </source>
</evidence>
<comment type="similarity">
    <text evidence="1">Belongs to the CDP-alcohol phosphatidyltransferase class-II family.</text>
</comment>
<keyword evidence="6" id="KW-0594">Phospholipid biosynthesis</keyword>
<feature type="domain" description="PLD phosphodiesterase" evidence="8">
    <location>
        <begin position="356"/>
        <end position="383"/>
    </location>
</feature>
<evidence type="ECO:0000256" key="3">
    <source>
        <dbReference type="ARBA" id="ARBA00022679"/>
    </source>
</evidence>
<dbReference type="GO" id="GO:0003882">
    <property type="term" value="F:CDP-diacylglycerol-serine O-phosphatidyltransferase activity"/>
    <property type="evidence" value="ECO:0007669"/>
    <property type="project" value="UniProtKB-EC"/>
</dbReference>
<dbReference type="GO" id="GO:0008444">
    <property type="term" value="F:CDP-diacylglycerol-glycerol-3-phosphate 3-phosphatidyltransferase activity"/>
    <property type="evidence" value="ECO:0007669"/>
    <property type="project" value="InterPro"/>
</dbReference>
<dbReference type="InterPro" id="IPR001736">
    <property type="entry name" value="PLipase_D/transphosphatidylase"/>
</dbReference>
<keyword evidence="2" id="KW-0444">Lipid biosynthesis</keyword>
<dbReference type="PANTHER" id="PTHR12586">
    <property type="entry name" value="CDP-DIACYLGLYCEROL--SERINE O-PHOSPHATIDYLTRANSFERASE"/>
    <property type="match status" value="1"/>
</dbReference>
<comment type="caution">
    <text evidence="9">The sequence shown here is derived from an EMBL/GenBank/DDBJ whole genome shotgun (WGS) entry which is preliminary data.</text>
</comment>
<keyword evidence="3 9" id="KW-0808">Transferase</keyword>
<evidence type="ECO:0000313" key="9">
    <source>
        <dbReference type="EMBL" id="PKQ72590.1"/>
    </source>
</evidence>
<gene>
    <name evidence="9" type="primary">pssA</name>
    <name evidence="9" type="ORF">CJP16_21050</name>
</gene>
<keyword evidence="5" id="KW-0443">Lipid metabolism</keyword>
<evidence type="ECO:0000256" key="5">
    <source>
        <dbReference type="ARBA" id="ARBA00023098"/>
    </source>
</evidence>
<dbReference type="AlphaFoldDB" id="A0A2N3INH3"/>
<dbReference type="Pfam" id="PF13091">
    <property type="entry name" value="PLDc_2"/>
    <property type="match status" value="2"/>
</dbReference>
<proteinExistence type="inferred from homology"/>
<dbReference type="GO" id="GO:0032049">
    <property type="term" value="P:cardiolipin biosynthetic process"/>
    <property type="evidence" value="ECO:0007669"/>
    <property type="project" value="InterPro"/>
</dbReference>
<dbReference type="CDD" id="cd09136">
    <property type="entry name" value="PLDc_PSS_G_neg_2"/>
    <property type="match status" value="1"/>
</dbReference>